<feature type="compositionally biased region" description="Low complexity" evidence="1">
    <location>
        <begin position="180"/>
        <end position="196"/>
    </location>
</feature>
<name>A0A5S4FY73_9ACTN</name>
<evidence type="ECO:0000313" key="2">
    <source>
        <dbReference type="EMBL" id="TMR25639.1"/>
    </source>
</evidence>
<dbReference type="AlphaFoldDB" id="A0A5S4FY73"/>
<dbReference type="EMBL" id="VCKY01000001">
    <property type="protein sequence ID" value="TMR25639.1"/>
    <property type="molecule type" value="Genomic_DNA"/>
</dbReference>
<dbReference type="RefSeq" id="WP_138664048.1">
    <property type="nucleotide sequence ID" value="NZ_VCKY01000001.1"/>
</dbReference>
<organism evidence="2 3">
    <name type="scientific">Nonomuraea turkmeniaca</name>
    <dbReference type="NCBI Taxonomy" id="103838"/>
    <lineage>
        <taxon>Bacteria</taxon>
        <taxon>Bacillati</taxon>
        <taxon>Actinomycetota</taxon>
        <taxon>Actinomycetes</taxon>
        <taxon>Streptosporangiales</taxon>
        <taxon>Streptosporangiaceae</taxon>
        <taxon>Nonomuraea</taxon>
    </lineage>
</organism>
<evidence type="ECO:0000313" key="3">
    <source>
        <dbReference type="Proteomes" id="UP000309128"/>
    </source>
</evidence>
<reference evidence="2 3" key="1">
    <citation type="submission" date="2019-05" db="EMBL/GenBank/DDBJ databases">
        <title>Draft genome sequence of Nonomuraea turkmeniaca DSM 43926.</title>
        <authorList>
            <person name="Saricaoglu S."/>
            <person name="Isik K."/>
        </authorList>
    </citation>
    <scope>NUCLEOTIDE SEQUENCE [LARGE SCALE GENOMIC DNA]</scope>
    <source>
        <strain evidence="2 3">DSM 43926</strain>
    </source>
</reference>
<evidence type="ECO:0008006" key="4">
    <source>
        <dbReference type="Google" id="ProtNLM"/>
    </source>
</evidence>
<keyword evidence="3" id="KW-1185">Reference proteome</keyword>
<evidence type="ECO:0000256" key="1">
    <source>
        <dbReference type="SAM" id="MobiDB-lite"/>
    </source>
</evidence>
<sequence length="205" mass="21610">MINTERPSYDELVALLGVPFSVENARARWGSLVEEARNGRTVMITRERWEWAGLVPLSKVGGVWSGLPLVPLSEARSKLGDLVRQVADPYGEPVLLGRHRTPVAGLVGSHVLLDRAAPSDHPAADALLVGGHTITLSRDPVEGLVVAIARDQDGAEVSAGAGRNTREALRALAEPPPWGDPGWPAAGMTGAPPAGGSYDPRRSAS</sequence>
<comment type="caution">
    <text evidence="2">The sequence shown here is derived from an EMBL/GenBank/DDBJ whole genome shotgun (WGS) entry which is preliminary data.</text>
</comment>
<dbReference type="Proteomes" id="UP000309128">
    <property type="component" value="Unassembled WGS sequence"/>
</dbReference>
<gene>
    <name evidence="2" type="ORF">ETD86_00490</name>
</gene>
<dbReference type="OrthoDB" id="965929at2"/>
<protein>
    <recommendedName>
        <fullName evidence="4">Type II toxin-antitoxin system prevent-host-death family antitoxin</fullName>
    </recommendedName>
</protein>
<accession>A0A5S4FY73</accession>
<proteinExistence type="predicted"/>
<feature type="region of interest" description="Disordered" evidence="1">
    <location>
        <begin position="173"/>
        <end position="205"/>
    </location>
</feature>